<evidence type="ECO:0000313" key="1">
    <source>
        <dbReference type="EMBL" id="ADE14249.1"/>
    </source>
</evidence>
<accession>D5BZ36</accession>
<name>D5BZ36_NITHN</name>
<dbReference type="HOGENOM" id="CLU_2771688_0_0_6"/>
<proteinExistence type="predicted"/>
<dbReference type="KEGG" id="nhl:Nhal_1077"/>
<reference evidence="2" key="1">
    <citation type="submission" date="2010-04" db="EMBL/GenBank/DDBJ databases">
        <title>Complete genome sequence of Nitrosococcus halophilus Nc4, a salt-adapted, aerobic obligate ammonia-oxidizing sulfur purple bacterium.</title>
        <authorList>
            <consortium name="US DOE Joint Genome Institute"/>
            <person name="Campbell M.A."/>
            <person name="Malfatti S.A."/>
            <person name="Chain P.S.G."/>
            <person name="Heidelberg J.F."/>
            <person name="Ward B.B."/>
            <person name="Klotz M.G."/>
        </authorList>
    </citation>
    <scope>NUCLEOTIDE SEQUENCE [LARGE SCALE GENOMIC DNA]</scope>
    <source>
        <strain evidence="2">Nc4</strain>
    </source>
</reference>
<dbReference type="EMBL" id="CP001798">
    <property type="protein sequence ID" value="ADE14249.1"/>
    <property type="molecule type" value="Genomic_DNA"/>
</dbReference>
<dbReference type="AlphaFoldDB" id="D5BZ36"/>
<protein>
    <submittedName>
        <fullName evidence="1">Uncharacterized protein</fullName>
    </submittedName>
</protein>
<evidence type="ECO:0000313" key="2">
    <source>
        <dbReference type="Proteomes" id="UP000001844"/>
    </source>
</evidence>
<keyword evidence="2" id="KW-1185">Reference proteome</keyword>
<organism evidence="1 2">
    <name type="scientific">Nitrosococcus halophilus (strain Nc4)</name>
    <dbReference type="NCBI Taxonomy" id="472759"/>
    <lineage>
        <taxon>Bacteria</taxon>
        <taxon>Pseudomonadati</taxon>
        <taxon>Pseudomonadota</taxon>
        <taxon>Gammaproteobacteria</taxon>
        <taxon>Chromatiales</taxon>
        <taxon>Chromatiaceae</taxon>
        <taxon>Nitrosococcus</taxon>
    </lineage>
</organism>
<dbReference type="Proteomes" id="UP000001844">
    <property type="component" value="Chromosome"/>
</dbReference>
<gene>
    <name evidence="1" type="ordered locus">Nhal_1077</name>
</gene>
<sequence>MSRKFIFLRQLNALQRDSWRLGQEQVANRLASEFHVLEAAHLIAINYGLRTRVLANQLPAEAMMKITGY</sequence>